<dbReference type="GO" id="GO:0004499">
    <property type="term" value="F:N,N-dimethylaniline monooxygenase activity"/>
    <property type="evidence" value="ECO:0007669"/>
    <property type="project" value="InterPro"/>
</dbReference>
<evidence type="ECO:0000313" key="4">
    <source>
        <dbReference type="EMBL" id="PXX40181.1"/>
    </source>
</evidence>
<dbReference type="AlphaFoldDB" id="A0A318J0H2"/>
<dbReference type="Gene3D" id="3.50.50.60">
    <property type="entry name" value="FAD/NAD(P)-binding domain"/>
    <property type="match status" value="2"/>
</dbReference>
<dbReference type="Pfam" id="PF00743">
    <property type="entry name" value="FMO-like"/>
    <property type="match status" value="1"/>
</dbReference>
<comment type="caution">
    <text evidence="4">The sequence shown here is derived from an EMBL/GenBank/DDBJ whole genome shotgun (WGS) entry which is preliminary data.</text>
</comment>
<dbReference type="PANTHER" id="PTHR42877">
    <property type="entry name" value="L-ORNITHINE N(5)-MONOOXYGENASE-RELATED"/>
    <property type="match status" value="1"/>
</dbReference>
<dbReference type="GO" id="GO:0050660">
    <property type="term" value="F:flavin adenine dinucleotide binding"/>
    <property type="evidence" value="ECO:0007669"/>
    <property type="project" value="InterPro"/>
</dbReference>
<keyword evidence="1" id="KW-0285">Flavoprotein</keyword>
<gene>
    <name evidence="4" type="ORF">DFR42_10814</name>
</gene>
<sequence>MTITSKNKVFDILIVGSGFSGLGLAITMQKAGYDWHLLEQADTLGGTWRDNHYPGAACDIPSNLYSFSFMPNPDWTRLYPPQAEIAAYMQRCADQGGVRHGMQFNARVVSAKWLEDQGHWLMQLASGEEMRARTLAAGTGGLSRPQMPKIENLDAFQGELFHSARWRHEVDLRGKRVGVIGTGASAIQIVPAIAAQCGSLTLFQRTPAWIIPRNDEAVPEARRNSYRTQPWRQQLSRKLTYIKLESRMYAFTRAQWLLRRAQKQVESYLRHRIKDEPLRKKLTPNYTIGCKRILLSDDFYPALQKPNVQLVPHGVTRATANSVVCADGSVHQLDVLIAATGFQVADAGAPFDITGRDGRDLNRAWMQGPQAHLGTVVHGFPNLFIMTGPNTGLGHNSQVYMIESQINFVLAALRALDKKQARAFDVRAEVQNNYNLAVQGKLVGSVWNSGGCHSWYLAADGSNRTLWPDFTFLFRRRLKQFDWAEFHALPYISKII</sequence>
<evidence type="ECO:0000256" key="3">
    <source>
        <dbReference type="ARBA" id="ARBA00023002"/>
    </source>
</evidence>
<dbReference type="InterPro" id="IPR020946">
    <property type="entry name" value="Flavin_mOase-like"/>
</dbReference>
<evidence type="ECO:0000313" key="5">
    <source>
        <dbReference type="Proteomes" id="UP000247792"/>
    </source>
</evidence>
<name>A0A318J0H2_9BURK</name>
<accession>A0A318J0H2</accession>
<organism evidence="4 5">
    <name type="scientific">Undibacterium pigrum</name>
    <dbReference type="NCBI Taxonomy" id="401470"/>
    <lineage>
        <taxon>Bacteria</taxon>
        <taxon>Pseudomonadati</taxon>
        <taxon>Pseudomonadota</taxon>
        <taxon>Betaproteobacteria</taxon>
        <taxon>Burkholderiales</taxon>
        <taxon>Oxalobacteraceae</taxon>
        <taxon>Undibacterium</taxon>
    </lineage>
</organism>
<dbReference type="PANTHER" id="PTHR42877:SF4">
    <property type="entry name" value="FAD_NAD(P)-BINDING DOMAIN-CONTAINING PROTEIN-RELATED"/>
    <property type="match status" value="1"/>
</dbReference>
<dbReference type="GO" id="GO:0050661">
    <property type="term" value="F:NADP binding"/>
    <property type="evidence" value="ECO:0007669"/>
    <property type="project" value="InterPro"/>
</dbReference>
<keyword evidence="3" id="KW-0560">Oxidoreductase</keyword>
<protein>
    <submittedName>
        <fullName evidence="4">Cation diffusion facilitator CzcD-associated flavoprotein CzcO</fullName>
    </submittedName>
</protein>
<proteinExistence type="predicted"/>
<keyword evidence="5" id="KW-1185">Reference proteome</keyword>
<evidence type="ECO:0000256" key="1">
    <source>
        <dbReference type="ARBA" id="ARBA00022630"/>
    </source>
</evidence>
<dbReference type="Proteomes" id="UP000247792">
    <property type="component" value="Unassembled WGS sequence"/>
</dbReference>
<dbReference type="SUPFAM" id="SSF51905">
    <property type="entry name" value="FAD/NAD(P)-binding domain"/>
    <property type="match status" value="2"/>
</dbReference>
<dbReference type="InterPro" id="IPR051209">
    <property type="entry name" value="FAD-bind_Monooxygenase_sf"/>
</dbReference>
<reference evidence="4 5" key="1">
    <citation type="submission" date="2018-05" db="EMBL/GenBank/DDBJ databases">
        <title>Genomic Encyclopedia of Type Strains, Phase IV (KMG-IV): sequencing the most valuable type-strain genomes for metagenomic binning, comparative biology and taxonomic classification.</title>
        <authorList>
            <person name="Goeker M."/>
        </authorList>
    </citation>
    <scope>NUCLEOTIDE SEQUENCE [LARGE SCALE GENOMIC DNA]</scope>
    <source>
        <strain evidence="4 5">DSM 19792</strain>
    </source>
</reference>
<evidence type="ECO:0000256" key="2">
    <source>
        <dbReference type="ARBA" id="ARBA00022827"/>
    </source>
</evidence>
<dbReference type="InterPro" id="IPR036188">
    <property type="entry name" value="FAD/NAD-bd_sf"/>
</dbReference>
<dbReference type="RefSeq" id="WP_110256928.1">
    <property type="nucleotide sequence ID" value="NZ_QJKB01000008.1"/>
</dbReference>
<dbReference type="EMBL" id="QJKB01000008">
    <property type="protein sequence ID" value="PXX40181.1"/>
    <property type="molecule type" value="Genomic_DNA"/>
</dbReference>
<dbReference type="OrthoDB" id="9766402at2"/>
<keyword evidence="2" id="KW-0274">FAD</keyword>